<protein>
    <submittedName>
        <fullName evidence="1 2">Isoleucyl-tRNA synthetase</fullName>
    </submittedName>
</protein>
<proteinExistence type="predicted"/>
<dbReference type="EnsemblMetazoa" id="ASIC009481-RA">
    <property type="protein sequence ID" value="ASIC009481-PA"/>
    <property type="gene ID" value="ASIC009481"/>
</dbReference>
<evidence type="ECO:0000313" key="1">
    <source>
        <dbReference type="EMBL" id="KFB41919.1"/>
    </source>
</evidence>
<dbReference type="EMBL" id="KE525157">
    <property type="protein sequence ID" value="KFB41919.1"/>
    <property type="molecule type" value="Genomic_DNA"/>
</dbReference>
<reference evidence="1 3" key="1">
    <citation type="journal article" date="2014" name="BMC Genomics">
        <title>Genome sequence of Anopheles sinensis provides insight into genetics basis of mosquito competence for malaria parasites.</title>
        <authorList>
            <person name="Zhou D."/>
            <person name="Zhang D."/>
            <person name="Ding G."/>
            <person name="Shi L."/>
            <person name="Hou Q."/>
            <person name="Ye Y."/>
            <person name="Xu Y."/>
            <person name="Zhou H."/>
            <person name="Xiong C."/>
            <person name="Li S."/>
            <person name="Yu J."/>
            <person name="Hong S."/>
            <person name="Yu X."/>
            <person name="Zou P."/>
            <person name="Chen C."/>
            <person name="Chang X."/>
            <person name="Wang W."/>
            <person name="Lv Y."/>
            <person name="Sun Y."/>
            <person name="Ma L."/>
            <person name="Shen B."/>
            <person name="Zhu C."/>
        </authorList>
    </citation>
    <scope>NUCLEOTIDE SEQUENCE [LARGE SCALE GENOMIC DNA]</scope>
</reference>
<gene>
    <name evidence="1" type="ORF">ZHAS_00009481</name>
</gene>
<dbReference type="GO" id="GO:0004812">
    <property type="term" value="F:aminoacyl-tRNA ligase activity"/>
    <property type="evidence" value="ECO:0007669"/>
    <property type="project" value="UniProtKB-KW"/>
</dbReference>
<dbReference type="Proteomes" id="UP000030765">
    <property type="component" value="Unassembled WGS sequence"/>
</dbReference>
<keyword evidence="1" id="KW-0030">Aminoacyl-tRNA synthetase</keyword>
<dbReference type="VEuPathDB" id="VectorBase:ASIC009481"/>
<organism evidence="1">
    <name type="scientific">Anopheles sinensis</name>
    <name type="common">Mosquito</name>
    <dbReference type="NCBI Taxonomy" id="74873"/>
    <lineage>
        <taxon>Eukaryota</taxon>
        <taxon>Metazoa</taxon>
        <taxon>Ecdysozoa</taxon>
        <taxon>Arthropoda</taxon>
        <taxon>Hexapoda</taxon>
        <taxon>Insecta</taxon>
        <taxon>Pterygota</taxon>
        <taxon>Neoptera</taxon>
        <taxon>Endopterygota</taxon>
        <taxon>Diptera</taxon>
        <taxon>Nematocera</taxon>
        <taxon>Culicoidea</taxon>
        <taxon>Culicidae</taxon>
        <taxon>Anophelinae</taxon>
        <taxon>Anopheles</taxon>
    </lineage>
</organism>
<name>A0A084VVC5_ANOSI</name>
<evidence type="ECO:0000313" key="2">
    <source>
        <dbReference type="EnsemblMetazoa" id="ASIC009481-PA"/>
    </source>
</evidence>
<dbReference type="EMBL" id="ATLV01017171">
    <property type="status" value="NOT_ANNOTATED_CDS"/>
    <property type="molecule type" value="Genomic_DNA"/>
</dbReference>
<keyword evidence="3" id="KW-1185">Reference proteome</keyword>
<reference evidence="2" key="2">
    <citation type="submission" date="2020-05" db="UniProtKB">
        <authorList>
            <consortium name="EnsemblMetazoa"/>
        </authorList>
    </citation>
    <scope>IDENTIFICATION</scope>
</reference>
<keyword evidence="1" id="KW-0436">Ligase</keyword>
<accession>A0A084VVC5</accession>
<dbReference type="AlphaFoldDB" id="A0A084VVC5"/>
<evidence type="ECO:0000313" key="3">
    <source>
        <dbReference type="Proteomes" id="UP000030765"/>
    </source>
</evidence>
<sequence>MKCIIRYKTAIISRSTLGACKRNLKHYIILTVTKNGLQVEVSVGSRGSRLRLNFATPGCAMMRIETQLTALDWKGTVNRVDSFGTPYKR</sequence>